<gene>
    <name evidence="2" type="ORF">ACFPCV_09790</name>
</gene>
<feature type="chain" id="PRO_5045850033" evidence="1">
    <location>
        <begin position="26"/>
        <end position="208"/>
    </location>
</feature>
<evidence type="ECO:0000313" key="3">
    <source>
        <dbReference type="Proteomes" id="UP001595859"/>
    </source>
</evidence>
<protein>
    <submittedName>
        <fullName evidence="2">Uncharacterized protein</fullName>
    </submittedName>
</protein>
<keyword evidence="3" id="KW-1185">Reference proteome</keyword>
<feature type="signal peptide" evidence="1">
    <location>
        <begin position="1"/>
        <end position="25"/>
    </location>
</feature>
<dbReference type="RefSeq" id="WP_378055771.1">
    <property type="nucleotide sequence ID" value="NZ_JBHSIS010000004.1"/>
</dbReference>
<name>A0ABV9RY08_9PSEU</name>
<keyword evidence="1" id="KW-0732">Signal</keyword>
<comment type="caution">
    <text evidence="2">The sequence shown here is derived from an EMBL/GenBank/DDBJ whole genome shotgun (WGS) entry which is preliminary data.</text>
</comment>
<dbReference type="Proteomes" id="UP001595859">
    <property type="component" value="Unassembled WGS sequence"/>
</dbReference>
<proteinExistence type="predicted"/>
<evidence type="ECO:0000313" key="2">
    <source>
        <dbReference type="EMBL" id="MFC4853799.1"/>
    </source>
</evidence>
<dbReference type="EMBL" id="JBHSIS010000004">
    <property type="protein sequence ID" value="MFC4853799.1"/>
    <property type="molecule type" value="Genomic_DNA"/>
</dbReference>
<sequence>MKRNLLRAVSAVTVLASLFFLSATASSATPEGADIAPEARIALERVTETGILSEADRETLLRHPDIAAMLVDPRPTAVETGGTTTRDVASEKEFGASACWISEWFIDGFTVLGSHAYRWHHRADWCENGSSVTSVHYRNGWATQLATFFYYRGIANDTVTPIPSFEVQSTMQGLIENCHPLGGCTNMNHPWVKHILRANLTGWSERGH</sequence>
<organism evidence="2 3">
    <name type="scientific">Actinophytocola glycyrrhizae</name>
    <dbReference type="NCBI Taxonomy" id="2044873"/>
    <lineage>
        <taxon>Bacteria</taxon>
        <taxon>Bacillati</taxon>
        <taxon>Actinomycetota</taxon>
        <taxon>Actinomycetes</taxon>
        <taxon>Pseudonocardiales</taxon>
        <taxon>Pseudonocardiaceae</taxon>
    </lineage>
</organism>
<evidence type="ECO:0000256" key="1">
    <source>
        <dbReference type="SAM" id="SignalP"/>
    </source>
</evidence>
<reference evidence="3" key="1">
    <citation type="journal article" date="2019" name="Int. J. Syst. Evol. Microbiol.">
        <title>The Global Catalogue of Microorganisms (GCM) 10K type strain sequencing project: providing services to taxonomists for standard genome sequencing and annotation.</title>
        <authorList>
            <consortium name="The Broad Institute Genomics Platform"/>
            <consortium name="The Broad Institute Genome Sequencing Center for Infectious Disease"/>
            <person name="Wu L."/>
            <person name="Ma J."/>
        </authorList>
    </citation>
    <scope>NUCLEOTIDE SEQUENCE [LARGE SCALE GENOMIC DNA]</scope>
    <source>
        <strain evidence="3">ZS-22-S1</strain>
    </source>
</reference>
<accession>A0ABV9RY08</accession>